<gene>
    <name evidence="1" type="ORF">CFN78_22390</name>
</gene>
<comment type="caution">
    <text evidence="1">The sequence shown here is derived from an EMBL/GenBank/DDBJ whole genome shotgun (WGS) entry which is preliminary data.</text>
</comment>
<proteinExistence type="predicted"/>
<evidence type="ECO:0000313" key="1">
    <source>
        <dbReference type="EMBL" id="OZM70912.1"/>
    </source>
</evidence>
<evidence type="ECO:0000313" key="2">
    <source>
        <dbReference type="Proteomes" id="UP000242444"/>
    </source>
</evidence>
<dbReference type="InParanoid" id="A0A263CXN9"/>
<dbReference type="Proteomes" id="UP000242444">
    <property type="component" value="Unassembled WGS sequence"/>
</dbReference>
<dbReference type="AlphaFoldDB" id="A0A263CXN9"/>
<keyword evidence="2" id="KW-1185">Reference proteome</keyword>
<sequence length="70" mass="7985">MKTNSGTWLSISEGAQVGYRVEPDGRYADFHFHGPMELEIGMPAELVRRCRDLFRDAVAEMDRAGRNDVR</sequence>
<reference evidence="1 2" key="1">
    <citation type="submission" date="2017-07" db="EMBL/GenBank/DDBJ databases">
        <title>Amycolatopsis antarcticus sp. nov., isolated from the surface of an Antarcticus brown macroalga.</title>
        <authorList>
            <person name="Wang J."/>
            <person name="Leiva S."/>
            <person name="Huang J."/>
            <person name="Huang Y."/>
        </authorList>
    </citation>
    <scope>NUCLEOTIDE SEQUENCE [LARGE SCALE GENOMIC DNA]</scope>
    <source>
        <strain evidence="1 2">AU-G6</strain>
    </source>
</reference>
<protein>
    <submittedName>
        <fullName evidence="1">Uncharacterized protein</fullName>
    </submittedName>
</protein>
<accession>A0A263CXN9</accession>
<organism evidence="1 2">
    <name type="scientific">Amycolatopsis antarctica</name>
    <dbReference type="NCBI Taxonomy" id="1854586"/>
    <lineage>
        <taxon>Bacteria</taxon>
        <taxon>Bacillati</taxon>
        <taxon>Actinomycetota</taxon>
        <taxon>Actinomycetes</taxon>
        <taxon>Pseudonocardiales</taxon>
        <taxon>Pseudonocardiaceae</taxon>
        <taxon>Amycolatopsis</taxon>
    </lineage>
</organism>
<dbReference type="EMBL" id="NKYE01000016">
    <property type="protein sequence ID" value="OZM70912.1"/>
    <property type="molecule type" value="Genomic_DNA"/>
</dbReference>
<name>A0A263CXN9_9PSEU</name>